<protein>
    <recommendedName>
        <fullName evidence="2">DUF6590 domain-containing protein</fullName>
    </recommendedName>
</protein>
<evidence type="ECO:0000259" key="2">
    <source>
        <dbReference type="Pfam" id="PF20233"/>
    </source>
</evidence>
<dbReference type="OrthoDB" id="3559580at2759"/>
<dbReference type="InterPro" id="IPR046497">
    <property type="entry name" value="DUF6590"/>
</dbReference>
<dbReference type="RefSeq" id="XP_016646493.1">
    <property type="nucleotide sequence ID" value="XM_016783293.1"/>
</dbReference>
<feature type="compositionally biased region" description="Basic and acidic residues" evidence="1">
    <location>
        <begin position="107"/>
        <end position="136"/>
    </location>
</feature>
<dbReference type="VEuPathDB" id="FungiDB:SAPIO_CDS0537"/>
<dbReference type="HOGENOM" id="CLU_038733_1_0_1"/>
<dbReference type="Proteomes" id="UP000028545">
    <property type="component" value="Unassembled WGS sequence"/>
</dbReference>
<feature type="domain" description="DUF6590" evidence="2">
    <location>
        <begin position="297"/>
        <end position="446"/>
    </location>
</feature>
<keyword evidence="4" id="KW-1185">Reference proteome</keyword>
<dbReference type="PANTHER" id="PTHR35391:SF5">
    <property type="entry name" value="DUF6590 DOMAIN-CONTAINING PROTEIN"/>
    <property type="match status" value="1"/>
</dbReference>
<accession>A0A084GH82</accession>
<evidence type="ECO:0000313" key="4">
    <source>
        <dbReference type="Proteomes" id="UP000028545"/>
    </source>
</evidence>
<feature type="compositionally biased region" description="Acidic residues" evidence="1">
    <location>
        <begin position="179"/>
        <end position="189"/>
    </location>
</feature>
<reference evidence="3 4" key="1">
    <citation type="journal article" date="2014" name="Genome Announc.">
        <title>Draft genome sequence of the pathogenic fungus Scedosporium apiospermum.</title>
        <authorList>
            <person name="Vandeputte P."/>
            <person name="Ghamrawi S."/>
            <person name="Rechenmann M."/>
            <person name="Iltis A."/>
            <person name="Giraud S."/>
            <person name="Fleury M."/>
            <person name="Thornton C."/>
            <person name="Delhaes L."/>
            <person name="Meyer W."/>
            <person name="Papon N."/>
            <person name="Bouchara J.P."/>
        </authorList>
    </citation>
    <scope>NUCLEOTIDE SEQUENCE [LARGE SCALE GENOMIC DNA]</scope>
    <source>
        <strain evidence="3 4">IHEM 14462</strain>
    </source>
</reference>
<name>A0A084GH82_PSEDA</name>
<evidence type="ECO:0000256" key="1">
    <source>
        <dbReference type="SAM" id="MobiDB-lite"/>
    </source>
</evidence>
<proteinExistence type="predicted"/>
<feature type="compositionally biased region" description="Acidic residues" evidence="1">
    <location>
        <begin position="221"/>
        <end position="241"/>
    </location>
</feature>
<dbReference type="AlphaFoldDB" id="A0A084GH82"/>
<evidence type="ECO:0000313" key="3">
    <source>
        <dbReference type="EMBL" id="KEZ46694.1"/>
    </source>
</evidence>
<dbReference type="KEGG" id="sapo:SAPIO_CDS0537"/>
<dbReference type="PANTHER" id="PTHR35391">
    <property type="entry name" value="C2H2-TYPE DOMAIN-CONTAINING PROTEIN-RELATED"/>
    <property type="match status" value="1"/>
</dbReference>
<comment type="caution">
    <text evidence="3">The sequence shown here is derived from an EMBL/GenBank/DDBJ whole genome shotgun (WGS) entry which is preliminary data.</text>
</comment>
<dbReference type="GeneID" id="27718689"/>
<feature type="region of interest" description="Disordered" evidence="1">
    <location>
        <begin position="37"/>
        <end position="276"/>
    </location>
</feature>
<dbReference type="EMBL" id="JOWA01000022">
    <property type="protein sequence ID" value="KEZ46694.1"/>
    <property type="molecule type" value="Genomic_DNA"/>
</dbReference>
<gene>
    <name evidence="3" type="ORF">SAPIO_CDS0537</name>
</gene>
<dbReference type="Pfam" id="PF20233">
    <property type="entry name" value="DUF6590"/>
    <property type="match status" value="1"/>
</dbReference>
<sequence length="464" mass="52730">MRKSSYMKGSVGWSAWGGWVWSKTYNRYYRQRQDSLGNIETEWGPVYDESSDDGDDVPRQQNEDEVNDVAEQLGNAGLESGEEDAESDDDQDPEYNISSSSHAQSSRTEKTKREKREKEKVRSKGKSREDERENPKDKHRKTKGKGTDKRSSKTKAKSPKEGEPEKDRKGKRRQHRDGSDDEPDEDDAGYGDYPDYGQRSTEGYPAFDHTEGGSFPQQQDDHDDGNDDGNDDEDVGADFPEEEIRRAMNASRQPGRAGGPSTGEYPPSESIKTDHDHIAGGSELETVDPRYKVEPSHKFQPGEVFKVFWPEPTGESGHKAPSVSEKREVSDFYRGRVYAGYRRFVVIGNDFGHCTCVPIFTYGGQACRKRGVKPEKHGIALQLGHKPRLVPGEPRPGMPTVKVKMLAEGEGLAWQSRINYSKLITVEHNVKVFFIGRIVDEDYDYVYDSVNRCWEQKSFRRKRH</sequence>
<feature type="compositionally biased region" description="Acidic residues" evidence="1">
    <location>
        <begin position="80"/>
        <end position="93"/>
    </location>
</feature>
<organism evidence="3 4">
    <name type="scientific">Pseudallescheria apiosperma</name>
    <name type="common">Scedosporium apiospermum</name>
    <dbReference type="NCBI Taxonomy" id="563466"/>
    <lineage>
        <taxon>Eukaryota</taxon>
        <taxon>Fungi</taxon>
        <taxon>Dikarya</taxon>
        <taxon>Ascomycota</taxon>
        <taxon>Pezizomycotina</taxon>
        <taxon>Sordariomycetes</taxon>
        <taxon>Hypocreomycetidae</taxon>
        <taxon>Microascales</taxon>
        <taxon>Microascaceae</taxon>
        <taxon>Scedosporium</taxon>
    </lineage>
</organism>
<feature type="compositionally biased region" description="Basic and acidic residues" evidence="1">
    <location>
        <begin position="158"/>
        <end position="168"/>
    </location>
</feature>